<keyword evidence="4 12" id="KW-0812">Transmembrane</keyword>
<evidence type="ECO:0000256" key="11">
    <source>
        <dbReference type="ARBA" id="ARBA00023303"/>
    </source>
</evidence>
<name>A0A450VXC4_9GAMM</name>
<dbReference type="Gene3D" id="1.10.287.70">
    <property type="match status" value="1"/>
</dbReference>
<feature type="transmembrane region" description="Helical" evidence="12">
    <location>
        <begin position="148"/>
        <end position="169"/>
    </location>
</feature>
<evidence type="ECO:0000256" key="2">
    <source>
        <dbReference type="ARBA" id="ARBA00022448"/>
    </source>
</evidence>
<feature type="transmembrane region" description="Helical" evidence="12">
    <location>
        <begin position="181"/>
        <end position="198"/>
    </location>
</feature>
<proteinExistence type="predicted"/>
<dbReference type="GO" id="GO:0001508">
    <property type="term" value="P:action potential"/>
    <property type="evidence" value="ECO:0007669"/>
    <property type="project" value="TreeGrafter"/>
</dbReference>
<dbReference type="Gene3D" id="1.20.120.350">
    <property type="entry name" value="Voltage-gated potassium channels. Chain C"/>
    <property type="match status" value="1"/>
</dbReference>
<keyword evidence="5" id="KW-0631">Potassium channel</keyword>
<evidence type="ECO:0000313" key="14">
    <source>
        <dbReference type="EMBL" id="VFK09392.1"/>
    </source>
</evidence>
<evidence type="ECO:0000259" key="13">
    <source>
        <dbReference type="Pfam" id="PF00520"/>
    </source>
</evidence>
<evidence type="ECO:0000256" key="5">
    <source>
        <dbReference type="ARBA" id="ARBA00022826"/>
    </source>
</evidence>
<dbReference type="PANTHER" id="PTHR11537:SF254">
    <property type="entry name" value="POTASSIUM VOLTAGE-GATED CHANNEL PROTEIN SHAB"/>
    <property type="match status" value="1"/>
</dbReference>
<accession>A0A450VXC4</accession>
<feature type="transmembrane region" description="Helical" evidence="12">
    <location>
        <begin position="85"/>
        <end position="108"/>
    </location>
</feature>
<gene>
    <name evidence="14" type="ORF">BECKLPF1236B_GA0070989_100824</name>
</gene>
<keyword evidence="3" id="KW-0633">Potassium transport</keyword>
<protein>
    <submittedName>
        <fullName evidence="14">Voltage-gated potassium channel</fullName>
    </submittedName>
</protein>
<keyword evidence="6" id="KW-0851">Voltage-gated channel</keyword>
<dbReference type="AlphaFoldDB" id="A0A450VXC4"/>
<evidence type="ECO:0000256" key="3">
    <source>
        <dbReference type="ARBA" id="ARBA00022538"/>
    </source>
</evidence>
<dbReference type="GO" id="GO:0008076">
    <property type="term" value="C:voltage-gated potassium channel complex"/>
    <property type="evidence" value="ECO:0007669"/>
    <property type="project" value="InterPro"/>
</dbReference>
<evidence type="ECO:0000256" key="7">
    <source>
        <dbReference type="ARBA" id="ARBA00022958"/>
    </source>
</evidence>
<keyword evidence="11 14" id="KW-0407">Ion channel</keyword>
<evidence type="ECO:0000256" key="4">
    <source>
        <dbReference type="ARBA" id="ARBA00022692"/>
    </source>
</evidence>
<dbReference type="PANTHER" id="PTHR11537">
    <property type="entry name" value="VOLTAGE-GATED POTASSIUM CHANNEL"/>
    <property type="match status" value="1"/>
</dbReference>
<evidence type="ECO:0000256" key="1">
    <source>
        <dbReference type="ARBA" id="ARBA00004141"/>
    </source>
</evidence>
<dbReference type="InterPro" id="IPR005821">
    <property type="entry name" value="Ion_trans_dom"/>
</dbReference>
<keyword evidence="7" id="KW-0630">Potassium</keyword>
<keyword evidence="2" id="KW-0813">Transport</keyword>
<evidence type="ECO:0000256" key="8">
    <source>
        <dbReference type="ARBA" id="ARBA00022989"/>
    </source>
</evidence>
<sequence>MPWALKMTFLKRTIEEPNTTSGKVFAVFIQAIIVLSIVLFSVETLPGLSPTAIRWLAFFDVLTVMIFTVEYLLRILVADHKPRFIFSFFGIVDLLAILPFYLSAIMGIDLRPIRALRLLQLARILKLARYSESTRRIYLAFKLIREDLVLFFSVTMIVLYLSAVGIYYFERSAQPEVFQSVFHSLWWAVATLTTVGYGDAYPITVGGKVFTFLVLVIGLGIVAVPSGLVASALSKAREME</sequence>
<organism evidence="14">
    <name type="scientific">Candidatus Kentrum sp. LPFa</name>
    <dbReference type="NCBI Taxonomy" id="2126335"/>
    <lineage>
        <taxon>Bacteria</taxon>
        <taxon>Pseudomonadati</taxon>
        <taxon>Pseudomonadota</taxon>
        <taxon>Gammaproteobacteria</taxon>
        <taxon>Candidatus Kentrum</taxon>
    </lineage>
</organism>
<keyword evidence="9" id="KW-0406">Ion transport</keyword>
<reference evidence="14" key="1">
    <citation type="submission" date="2019-02" db="EMBL/GenBank/DDBJ databases">
        <authorList>
            <person name="Gruber-Vodicka R. H."/>
            <person name="Seah K. B. B."/>
        </authorList>
    </citation>
    <scope>NUCLEOTIDE SEQUENCE</scope>
    <source>
        <strain evidence="14">BECK_S313</strain>
    </source>
</reference>
<dbReference type="SUPFAM" id="SSF81324">
    <property type="entry name" value="Voltage-gated potassium channels"/>
    <property type="match status" value="1"/>
</dbReference>
<feature type="domain" description="Ion transport" evidence="13">
    <location>
        <begin position="23"/>
        <end position="238"/>
    </location>
</feature>
<comment type="subcellular location">
    <subcellularLocation>
        <location evidence="1">Membrane</location>
        <topology evidence="1">Multi-pass membrane protein</topology>
    </subcellularLocation>
</comment>
<keyword evidence="10 12" id="KW-0472">Membrane</keyword>
<dbReference type="GO" id="GO:0005249">
    <property type="term" value="F:voltage-gated potassium channel activity"/>
    <property type="evidence" value="ECO:0007669"/>
    <property type="project" value="InterPro"/>
</dbReference>
<dbReference type="PRINTS" id="PR00169">
    <property type="entry name" value="KCHANNEL"/>
</dbReference>
<dbReference type="InterPro" id="IPR027359">
    <property type="entry name" value="Volt_channel_dom_sf"/>
</dbReference>
<keyword evidence="8 12" id="KW-1133">Transmembrane helix</keyword>
<evidence type="ECO:0000256" key="12">
    <source>
        <dbReference type="SAM" id="Phobius"/>
    </source>
</evidence>
<dbReference type="EMBL" id="CAADFK010000008">
    <property type="protein sequence ID" value="VFK09392.1"/>
    <property type="molecule type" value="Genomic_DNA"/>
</dbReference>
<evidence type="ECO:0000256" key="6">
    <source>
        <dbReference type="ARBA" id="ARBA00022882"/>
    </source>
</evidence>
<feature type="transmembrane region" description="Helical" evidence="12">
    <location>
        <begin position="52"/>
        <end position="73"/>
    </location>
</feature>
<dbReference type="InterPro" id="IPR028325">
    <property type="entry name" value="VG_K_chnl"/>
</dbReference>
<feature type="transmembrane region" description="Helical" evidence="12">
    <location>
        <begin position="210"/>
        <end position="233"/>
    </location>
</feature>
<evidence type="ECO:0000256" key="10">
    <source>
        <dbReference type="ARBA" id="ARBA00023136"/>
    </source>
</evidence>
<dbReference type="Pfam" id="PF00520">
    <property type="entry name" value="Ion_trans"/>
    <property type="match status" value="1"/>
</dbReference>
<evidence type="ECO:0000256" key="9">
    <source>
        <dbReference type="ARBA" id="ARBA00023065"/>
    </source>
</evidence>
<feature type="transmembrane region" description="Helical" evidence="12">
    <location>
        <begin position="21"/>
        <end position="40"/>
    </location>
</feature>